<evidence type="ECO:0000313" key="6">
    <source>
        <dbReference type="EMBL" id="OWZ05003.1"/>
    </source>
</evidence>
<comment type="function">
    <text evidence="5">Effector that suppresses plant defense responses during pathogen infection.</text>
</comment>
<evidence type="ECO:0000256" key="2">
    <source>
        <dbReference type="ARBA" id="ARBA00010400"/>
    </source>
</evidence>
<feature type="chain" id="PRO_5045000431" description="RxLR effector protein" evidence="5">
    <location>
        <begin position="23"/>
        <end position="64"/>
    </location>
</feature>
<sequence>MHCPPVLVIATVSLVLTSGALSATTDTNQIKIANVASPAVSNHRLLRGNFVVYDVDTEEKAGGN</sequence>
<comment type="subcellular location">
    <subcellularLocation>
        <location evidence="1 5">Secreted</location>
    </subcellularLocation>
</comment>
<dbReference type="OrthoDB" id="95103at2759"/>
<protein>
    <recommendedName>
        <fullName evidence="5">RxLR effector protein</fullName>
    </recommendedName>
</protein>
<evidence type="ECO:0000256" key="1">
    <source>
        <dbReference type="ARBA" id="ARBA00004613"/>
    </source>
</evidence>
<comment type="similarity">
    <text evidence="2 5">Belongs to the RxLR effector family.</text>
</comment>
<evidence type="ECO:0000256" key="4">
    <source>
        <dbReference type="ARBA" id="ARBA00022729"/>
    </source>
</evidence>
<name>A0A225VHW6_9STRA</name>
<comment type="domain">
    <text evidence="5">The RxLR-dEER motif acts to carry the protein into the host cell cytoplasm through binding to cell surface phosphatidylinositol-3-phosphate.</text>
</comment>
<proteinExistence type="inferred from homology"/>
<feature type="signal peptide" evidence="5">
    <location>
        <begin position="1"/>
        <end position="22"/>
    </location>
</feature>
<evidence type="ECO:0000256" key="5">
    <source>
        <dbReference type="RuleBase" id="RU367124"/>
    </source>
</evidence>
<reference evidence="7" key="1">
    <citation type="submission" date="2017-03" db="EMBL/GenBank/DDBJ databases">
        <title>Phytopthora megakarya and P. palmivora, two closely related causual agents of cacao black pod achieved similar genome size and gene model numbers by different mechanisms.</title>
        <authorList>
            <person name="Ali S."/>
            <person name="Shao J."/>
            <person name="Larry D.J."/>
            <person name="Kronmiller B."/>
            <person name="Shen D."/>
            <person name="Strem M.D."/>
            <person name="Melnick R.L."/>
            <person name="Guiltinan M.J."/>
            <person name="Tyler B.M."/>
            <person name="Meinhardt L.W."/>
            <person name="Bailey B.A."/>
        </authorList>
    </citation>
    <scope>NUCLEOTIDE SEQUENCE [LARGE SCALE GENOMIC DNA]</scope>
    <source>
        <strain evidence="7">zdho120</strain>
    </source>
</reference>
<accession>A0A225VHW6</accession>
<comment type="caution">
    <text evidence="6">The sequence shown here is derived from an EMBL/GenBank/DDBJ whole genome shotgun (WGS) entry which is preliminary data.</text>
</comment>
<dbReference type="EMBL" id="NBNE01004657">
    <property type="protein sequence ID" value="OWZ05003.1"/>
    <property type="molecule type" value="Genomic_DNA"/>
</dbReference>
<organism evidence="6 7">
    <name type="scientific">Phytophthora megakarya</name>
    <dbReference type="NCBI Taxonomy" id="4795"/>
    <lineage>
        <taxon>Eukaryota</taxon>
        <taxon>Sar</taxon>
        <taxon>Stramenopiles</taxon>
        <taxon>Oomycota</taxon>
        <taxon>Peronosporomycetes</taxon>
        <taxon>Peronosporales</taxon>
        <taxon>Peronosporaceae</taxon>
        <taxon>Phytophthora</taxon>
    </lineage>
</organism>
<keyword evidence="4 5" id="KW-0732">Signal</keyword>
<evidence type="ECO:0000313" key="7">
    <source>
        <dbReference type="Proteomes" id="UP000198211"/>
    </source>
</evidence>
<evidence type="ECO:0000256" key="3">
    <source>
        <dbReference type="ARBA" id="ARBA00022525"/>
    </source>
</evidence>
<keyword evidence="3 5" id="KW-0964">Secreted</keyword>
<dbReference type="InterPro" id="IPR031825">
    <property type="entry name" value="RXLR"/>
</dbReference>
<gene>
    <name evidence="6" type="ORF">PHMEG_00022988</name>
</gene>
<dbReference type="Pfam" id="PF16810">
    <property type="entry name" value="RXLR"/>
    <property type="match status" value="1"/>
</dbReference>
<dbReference type="Proteomes" id="UP000198211">
    <property type="component" value="Unassembled WGS sequence"/>
</dbReference>
<keyword evidence="7" id="KW-1185">Reference proteome</keyword>
<dbReference type="AlphaFoldDB" id="A0A225VHW6"/>